<dbReference type="Proteomes" id="UP000030653">
    <property type="component" value="Unassembled WGS sequence"/>
</dbReference>
<dbReference type="SMART" id="SM00490">
    <property type="entry name" value="HELICc"/>
    <property type="match status" value="1"/>
</dbReference>
<evidence type="ECO:0000313" key="5">
    <source>
        <dbReference type="Proteomes" id="UP000030653"/>
    </source>
</evidence>
<dbReference type="STRING" id="1858805.M5GGM2"/>
<evidence type="ECO:0000259" key="3">
    <source>
        <dbReference type="PROSITE" id="PS51194"/>
    </source>
</evidence>
<dbReference type="PROSITE" id="PS51192">
    <property type="entry name" value="HELICASE_ATP_BIND_1"/>
    <property type="match status" value="1"/>
</dbReference>
<reference evidence="4 5" key="1">
    <citation type="journal article" date="2012" name="Science">
        <title>The Paleozoic origin of enzymatic lignin decomposition reconstructed from 31 fungal genomes.</title>
        <authorList>
            <person name="Floudas D."/>
            <person name="Binder M."/>
            <person name="Riley R."/>
            <person name="Barry K."/>
            <person name="Blanchette R.A."/>
            <person name="Henrissat B."/>
            <person name="Martinez A.T."/>
            <person name="Otillar R."/>
            <person name="Spatafora J.W."/>
            <person name="Yadav J.S."/>
            <person name="Aerts A."/>
            <person name="Benoit I."/>
            <person name="Boyd A."/>
            <person name="Carlson A."/>
            <person name="Copeland A."/>
            <person name="Coutinho P.M."/>
            <person name="de Vries R.P."/>
            <person name="Ferreira P."/>
            <person name="Findley K."/>
            <person name="Foster B."/>
            <person name="Gaskell J."/>
            <person name="Glotzer D."/>
            <person name="Gorecki P."/>
            <person name="Heitman J."/>
            <person name="Hesse C."/>
            <person name="Hori C."/>
            <person name="Igarashi K."/>
            <person name="Jurgens J.A."/>
            <person name="Kallen N."/>
            <person name="Kersten P."/>
            <person name="Kohler A."/>
            <person name="Kuees U."/>
            <person name="Kumar T.K.A."/>
            <person name="Kuo A."/>
            <person name="LaButti K."/>
            <person name="Larrondo L.F."/>
            <person name="Lindquist E."/>
            <person name="Ling A."/>
            <person name="Lombard V."/>
            <person name="Lucas S."/>
            <person name="Lundell T."/>
            <person name="Martin R."/>
            <person name="McLaughlin D.J."/>
            <person name="Morgenstern I."/>
            <person name="Morin E."/>
            <person name="Murat C."/>
            <person name="Nagy L.G."/>
            <person name="Nolan M."/>
            <person name="Ohm R.A."/>
            <person name="Patyshakuliyeva A."/>
            <person name="Rokas A."/>
            <person name="Ruiz-Duenas F.J."/>
            <person name="Sabat G."/>
            <person name="Salamov A."/>
            <person name="Samejima M."/>
            <person name="Schmutz J."/>
            <person name="Slot J.C."/>
            <person name="St John F."/>
            <person name="Stenlid J."/>
            <person name="Sun H."/>
            <person name="Sun S."/>
            <person name="Syed K."/>
            <person name="Tsang A."/>
            <person name="Wiebenga A."/>
            <person name="Young D."/>
            <person name="Pisabarro A."/>
            <person name="Eastwood D.C."/>
            <person name="Martin F."/>
            <person name="Cullen D."/>
            <person name="Grigoriev I.V."/>
            <person name="Hibbett D.S."/>
        </authorList>
    </citation>
    <scope>NUCLEOTIDE SEQUENCE [LARGE SCALE GENOMIC DNA]</scope>
    <source>
        <strain evidence="4 5">DJM-731 SS1</strain>
    </source>
</reference>
<dbReference type="RefSeq" id="XP_040632627.1">
    <property type="nucleotide sequence ID" value="XM_040776107.1"/>
</dbReference>
<gene>
    <name evidence="4" type="ORF">DACRYDRAFT_75080</name>
</gene>
<keyword evidence="1" id="KW-0547">Nucleotide-binding</keyword>
<dbReference type="PROSITE" id="PS51194">
    <property type="entry name" value="HELICASE_CTER"/>
    <property type="match status" value="1"/>
</dbReference>
<dbReference type="GO" id="GO:0005524">
    <property type="term" value="F:ATP binding"/>
    <property type="evidence" value="ECO:0007669"/>
    <property type="project" value="InterPro"/>
</dbReference>
<dbReference type="SMART" id="SM00487">
    <property type="entry name" value="DEXDc"/>
    <property type="match status" value="1"/>
</dbReference>
<evidence type="ECO:0000313" key="4">
    <source>
        <dbReference type="EMBL" id="EJU05733.1"/>
    </source>
</evidence>
<sequence>MLSISWQLRRLSALFVTPIGLRVRPRCSSRCFLASAAVPEGAHDHSGSHRAVRLRPYQEECVQACFDAFSAGYSRIGVSSPTGSGKTTIFLSLITRMQPPADRLHATQALVIVNSVEQAQQTARAAAAMFPELWVEVEQGKHQATGRADITIATYQTLLSPNRLEKFTPENIKAVIVDEAHHAAAPSYRHILTYFDPALVINPKVEQGQSAVPVIEDDGSLQPPPGDPLCSKLPIIGFSATFSRHDGLALGKVFQRVVYHRDFLNMVKEQWLCNVRFTLVKAKLNLDHVQVNRTTGDFNPTSLAHVINTETINKLVVNTWLDRATGRKSTLIFCVDLQHVADLTNAFRHAGIDARFIHGGMRPVERQDVMKLFRAGEFPVLVNCAVLIEGVDVPNIDCVMLCRPTRSRNLFSQMIGRGMRLSPNTGKEDCRVIDFVDSVRRVDGVVNTPTLLGLDPDELVEDASLDETEYEIPTAEDQSDSPDEAHTLTPTSVIHIDYSDPFELAGSATGSPSLPVLSRFAWVACRKDVYVLECLGKGTVKIEPDYDEETGEISVFKGYFTPTVKRHDEDETTYYKKRLIVTGERLEATVKAADMFVVKQVLPPSMLALSYRSAAWRRQPATPQQLDFLRKRLEDSRKKLTKLAETSDSIARIVSHEENLSTLTKGQAGSIMTRLRHGSQSNWERKAISKAKLVTKRIKRKEKEAHRLAKQVVRVGPLLS</sequence>
<feature type="domain" description="Helicase C-terminal" evidence="3">
    <location>
        <begin position="311"/>
        <end position="494"/>
    </location>
</feature>
<dbReference type="InterPro" id="IPR006935">
    <property type="entry name" value="Helicase/UvrB_N"/>
</dbReference>
<dbReference type="GeneID" id="63691169"/>
<organism evidence="4 5">
    <name type="scientific">Dacryopinax primogenitus (strain DJM 731)</name>
    <name type="common">Brown rot fungus</name>
    <dbReference type="NCBI Taxonomy" id="1858805"/>
    <lineage>
        <taxon>Eukaryota</taxon>
        <taxon>Fungi</taxon>
        <taxon>Dikarya</taxon>
        <taxon>Basidiomycota</taxon>
        <taxon>Agaricomycotina</taxon>
        <taxon>Dacrymycetes</taxon>
        <taxon>Dacrymycetales</taxon>
        <taxon>Dacrymycetaceae</taxon>
        <taxon>Dacryopinax</taxon>
    </lineage>
</organism>
<keyword evidence="4" id="KW-0378">Hydrolase</keyword>
<dbReference type="InterPro" id="IPR050742">
    <property type="entry name" value="Helicase_Restrict-Modif_Enz"/>
</dbReference>
<keyword evidence="1" id="KW-0067">ATP-binding</keyword>
<dbReference type="HOGENOM" id="CLU_014765_0_1_1"/>
<dbReference type="GO" id="GO:0000403">
    <property type="term" value="F:Y-form DNA binding"/>
    <property type="evidence" value="ECO:0007669"/>
    <property type="project" value="TreeGrafter"/>
</dbReference>
<dbReference type="InterPro" id="IPR001650">
    <property type="entry name" value="Helicase_C-like"/>
</dbReference>
<dbReference type="GO" id="GO:0032042">
    <property type="term" value="P:mitochondrial DNA metabolic process"/>
    <property type="evidence" value="ECO:0007669"/>
    <property type="project" value="TreeGrafter"/>
</dbReference>
<proteinExistence type="predicted"/>
<dbReference type="PANTHER" id="PTHR47396">
    <property type="entry name" value="TYPE I RESTRICTION ENZYME ECOKI R PROTEIN"/>
    <property type="match status" value="1"/>
</dbReference>
<name>M5GGM2_DACPD</name>
<evidence type="ECO:0000259" key="2">
    <source>
        <dbReference type="PROSITE" id="PS51192"/>
    </source>
</evidence>
<dbReference type="Gene3D" id="3.40.50.300">
    <property type="entry name" value="P-loop containing nucleotide triphosphate hydrolases"/>
    <property type="match status" value="2"/>
</dbReference>
<dbReference type="InterPro" id="IPR014001">
    <property type="entry name" value="Helicase_ATP-bd"/>
</dbReference>
<dbReference type="OrthoDB" id="270584at2759"/>
<dbReference type="GO" id="GO:0061749">
    <property type="term" value="F:forked DNA-dependent helicase activity"/>
    <property type="evidence" value="ECO:0007669"/>
    <property type="project" value="TreeGrafter"/>
</dbReference>
<dbReference type="CDD" id="cd18799">
    <property type="entry name" value="SF2_C_EcoAI-like"/>
    <property type="match status" value="1"/>
</dbReference>
<accession>M5GGM2</accession>
<dbReference type="PANTHER" id="PTHR47396:SF1">
    <property type="entry name" value="ATP-DEPENDENT HELICASE IRC3-RELATED"/>
    <property type="match status" value="1"/>
</dbReference>
<dbReference type="GO" id="GO:0070125">
    <property type="term" value="P:mitochondrial translational elongation"/>
    <property type="evidence" value="ECO:0007669"/>
    <property type="project" value="TreeGrafter"/>
</dbReference>
<protein>
    <submittedName>
        <fullName evidence="4">p-loop containing nucleoside triphosphate hydrolase protein</fullName>
    </submittedName>
</protein>
<dbReference type="GO" id="GO:0016787">
    <property type="term" value="F:hydrolase activity"/>
    <property type="evidence" value="ECO:0007669"/>
    <property type="project" value="UniProtKB-KW"/>
</dbReference>
<dbReference type="EMBL" id="JH795856">
    <property type="protein sequence ID" value="EJU05733.1"/>
    <property type="molecule type" value="Genomic_DNA"/>
</dbReference>
<feature type="domain" description="Helicase ATP-binding" evidence="2">
    <location>
        <begin position="67"/>
        <end position="260"/>
    </location>
</feature>
<dbReference type="GO" id="GO:0005759">
    <property type="term" value="C:mitochondrial matrix"/>
    <property type="evidence" value="ECO:0007669"/>
    <property type="project" value="TreeGrafter"/>
</dbReference>
<dbReference type="InterPro" id="IPR027417">
    <property type="entry name" value="P-loop_NTPase"/>
</dbReference>
<dbReference type="GO" id="GO:0036121">
    <property type="term" value="F:double-stranded DNA helicase activity"/>
    <property type="evidence" value="ECO:0007669"/>
    <property type="project" value="TreeGrafter"/>
</dbReference>
<evidence type="ECO:0000256" key="1">
    <source>
        <dbReference type="ARBA" id="ARBA00022806"/>
    </source>
</evidence>
<keyword evidence="5" id="KW-1185">Reference proteome</keyword>
<dbReference type="Pfam" id="PF00271">
    <property type="entry name" value="Helicase_C"/>
    <property type="match status" value="1"/>
</dbReference>
<dbReference type="AlphaFoldDB" id="M5GGM2"/>
<dbReference type="SUPFAM" id="SSF52540">
    <property type="entry name" value="P-loop containing nucleoside triphosphate hydrolases"/>
    <property type="match status" value="1"/>
</dbReference>
<dbReference type="OMA" id="HVIDMVA"/>
<dbReference type="Pfam" id="PF04851">
    <property type="entry name" value="ResIII"/>
    <property type="match status" value="1"/>
</dbReference>
<keyword evidence="1" id="KW-0347">Helicase</keyword>